<keyword evidence="3 8" id="KW-0132">Cell division</keyword>
<organism evidence="13 14">
    <name type="scientific">Hydrogenovibrio thermophilus</name>
    <dbReference type="NCBI Taxonomy" id="265883"/>
    <lineage>
        <taxon>Bacteria</taxon>
        <taxon>Pseudomonadati</taxon>
        <taxon>Pseudomonadota</taxon>
        <taxon>Gammaproteobacteria</taxon>
        <taxon>Thiotrichales</taxon>
        <taxon>Piscirickettsiaceae</taxon>
        <taxon>Hydrogenovibrio</taxon>
    </lineage>
</organism>
<comment type="function">
    <text evidence="8">Essential cell division protein that stabilizes the FtsZ protofilaments by cross-linking them and that serves as a cytoplasmic membrane anchor for the Z ring. Also required for the recruitment to the septal ring of downstream cell division proteins.</text>
</comment>
<reference evidence="13 14" key="1">
    <citation type="journal article" date="2018" name="Environ. Microbiol.">
        <title>Genomes of ubiquitous marine and hypersaline Hydrogenovibrio, Thiomicrorhabdus and Thiomicrospira spp. encode a diversity of mechanisms to sustain chemolithoautotrophy in heterogeneous environments.</title>
        <authorList>
            <person name="Scott K.M."/>
            <person name="Williams J."/>
            <person name="Porter C.M.B."/>
            <person name="Russel S."/>
            <person name="Harmer T.L."/>
            <person name="Paul J.H."/>
            <person name="Antonen K.M."/>
            <person name="Bridges M.K."/>
            <person name="Camper G.J."/>
            <person name="Campla C.K."/>
            <person name="Casella L.G."/>
            <person name="Chase E."/>
            <person name="Conrad J.W."/>
            <person name="Cruz M.C."/>
            <person name="Dunlap D.S."/>
            <person name="Duran L."/>
            <person name="Fahsbender E.M."/>
            <person name="Goldsmith D.B."/>
            <person name="Keeley R.F."/>
            <person name="Kondoff M.R."/>
            <person name="Kussy B.I."/>
            <person name="Lane M.K."/>
            <person name="Lawler S."/>
            <person name="Leigh B.A."/>
            <person name="Lewis C."/>
            <person name="Lostal L.M."/>
            <person name="Marking D."/>
            <person name="Mancera P.A."/>
            <person name="McClenthan E.C."/>
            <person name="McIntyre E.A."/>
            <person name="Mine J.A."/>
            <person name="Modi S."/>
            <person name="Moore B.D."/>
            <person name="Morgan W.A."/>
            <person name="Nelson K.M."/>
            <person name="Nguyen K.N."/>
            <person name="Ogburn N."/>
            <person name="Parrino D.G."/>
            <person name="Pedapudi A.D."/>
            <person name="Pelham R.P."/>
            <person name="Preece A.M."/>
            <person name="Rampersad E.A."/>
            <person name="Richardson J.C."/>
            <person name="Rodgers C.M."/>
            <person name="Schaffer B.L."/>
            <person name="Sheridan N.E."/>
            <person name="Solone M.R."/>
            <person name="Staley Z.R."/>
            <person name="Tabuchi M."/>
            <person name="Waide R.J."/>
            <person name="Wanjugi P.W."/>
            <person name="Young S."/>
            <person name="Clum A."/>
            <person name="Daum C."/>
            <person name="Huntemann M."/>
            <person name="Ivanova N."/>
            <person name="Kyrpides N."/>
            <person name="Mikhailova N."/>
            <person name="Palaniappan K."/>
            <person name="Pillay M."/>
            <person name="Reddy T.B.K."/>
            <person name="Shapiro N."/>
            <person name="Stamatis D."/>
            <person name="Varghese N."/>
            <person name="Woyke T."/>
            <person name="Boden R."/>
            <person name="Freyermuth S.K."/>
            <person name="Kerfeld C.A."/>
        </authorList>
    </citation>
    <scope>NUCLEOTIDE SEQUENCE [LARGE SCALE GENOMIC DNA]</scope>
    <source>
        <strain evidence="13 14">JR-2</strain>
    </source>
</reference>
<protein>
    <recommendedName>
        <fullName evidence="8">Cell division protein ZipA</fullName>
    </recommendedName>
</protein>
<evidence type="ECO:0000256" key="9">
    <source>
        <dbReference type="RuleBase" id="RU003613"/>
    </source>
</evidence>
<evidence type="ECO:0000259" key="12">
    <source>
        <dbReference type="SMART" id="SM00771"/>
    </source>
</evidence>
<evidence type="ECO:0000256" key="8">
    <source>
        <dbReference type="RuleBase" id="RU003612"/>
    </source>
</evidence>
<dbReference type="InterPro" id="IPR007449">
    <property type="entry name" value="ZipA_FtsZ-bd_C"/>
</dbReference>
<accession>A0A410H3K8</accession>
<evidence type="ECO:0000256" key="4">
    <source>
        <dbReference type="ARBA" id="ARBA00022692"/>
    </source>
</evidence>
<name>A0A410H3K8_9GAMM</name>
<dbReference type="RefSeq" id="WP_029938149.1">
    <property type="nucleotide sequence ID" value="NZ_CP035033.1"/>
</dbReference>
<dbReference type="Proteomes" id="UP000285478">
    <property type="component" value="Chromosome"/>
</dbReference>
<evidence type="ECO:0000256" key="10">
    <source>
        <dbReference type="SAM" id="MobiDB-lite"/>
    </source>
</evidence>
<evidence type="ECO:0000313" key="14">
    <source>
        <dbReference type="Proteomes" id="UP000285478"/>
    </source>
</evidence>
<dbReference type="Pfam" id="PF04354">
    <property type="entry name" value="ZipA_C"/>
    <property type="match status" value="1"/>
</dbReference>
<feature type="region of interest" description="Disordered" evidence="10">
    <location>
        <begin position="30"/>
        <end position="57"/>
    </location>
</feature>
<dbReference type="GO" id="GO:0000917">
    <property type="term" value="P:division septum assembly"/>
    <property type="evidence" value="ECO:0007669"/>
    <property type="project" value="TreeGrafter"/>
</dbReference>
<dbReference type="SUPFAM" id="SSF64383">
    <property type="entry name" value="Cell-division protein ZipA, C-terminal domain"/>
    <property type="match status" value="1"/>
</dbReference>
<feature type="compositionally biased region" description="Basic and acidic residues" evidence="10">
    <location>
        <begin position="112"/>
        <end position="128"/>
    </location>
</feature>
<feature type="region of interest" description="Disordered" evidence="10">
    <location>
        <begin position="93"/>
        <end position="163"/>
    </location>
</feature>
<evidence type="ECO:0000313" key="13">
    <source>
        <dbReference type="EMBL" id="QAB15400.1"/>
    </source>
</evidence>
<comment type="subcellular location">
    <subcellularLocation>
        <location evidence="9">Cell inner membrane</location>
        <topology evidence="9">Single-pass type I membrane protein</topology>
    </subcellularLocation>
</comment>
<keyword evidence="6 9" id="KW-0472">Membrane</keyword>
<evidence type="ECO:0000256" key="3">
    <source>
        <dbReference type="ARBA" id="ARBA00022618"/>
    </source>
</evidence>
<keyword evidence="1 9" id="KW-1003">Cell membrane</keyword>
<keyword evidence="7 8" id="KW-0131">Cell cycle</keyword>
<evidence type="ECO:0000256" key="6">
    <source>
        <dbReference type="ARBA" id="ARBA00023136"/>
    </source>
</evidence>
<proteinExistence type="inferred from homology"/>
<gene>
    <name evidence="13" type="ORF">EPV75_06855</name>
</gene>
<dbReference type="Gene3D" id="3.30.1400.10">
    <property type="entry name" value="ZipA, C-terminal FtsZ-binding domain"/>
    <property type="match status" value="1"/>
</dbReference>
<dbReference type="InterPro" id="IPR036765">
    <property type="entry name" value="ZipA_FtsZ-bd_C_sf"/>
</dbReference>
<keyword evidence="4 9" id="KW-0812">Transmembrane</keyword>
<dbReference type="PANTHER" id="PTHR38685:SF1">
    <property type="entry name" value="CELL DIVISION PROTEIN ZIPA"/>
    <property type="match status" value="1"/>
</dbReference>
<feature type="domain" description="ZipA C-terminal FtsZ-binding" evidence="12">
    <location>
        <begin position="169"/>
        <end position="296"/>
    </location>
</feature>
<dbReference type="EMBL" id="CP035033">
    <property type="protein sequence ID" value="QAB15400.1"/>
    <property type="molecule type" value="Genomic_DNA"/>
</dbReference>
<keyword evidence="2 9" id="KW-0997">Cell inner membrane</keyword>
<evidence type="ECO:0000256" key="7">
    <source>
        <dbReference type="ARBA" id="ARBA00023306"/>
    </source>
</evidence>
<dbReference type="PANTHER" id="PTHR38685">
    <property type="entry name" value="CELL DIVISION PROTEIN ZIPA"/>
    <property type="match status" value="1"/>
</dbReference>
<evidence type="ECO:0000256" key="5">
    <source>
        <dbReference type="ARBA" id="ARBA00022989"/>
    </source>
</evidence>
<evidence type="ECO:0000256" key="11">
    <source>
        <dbReference type="SAM" id="Phobius"/>
    </source>
</evidence>
<sequence length="304" mass="33538">MNELQQVLLIFAIIVIAGLYILQKIKAKRNQSAPDSQPEPPVENTRTSADKALNELGEAHIPLSQQTQHRLHMDGEEEEVIPDSQLGLSFGQEFEKPKTEAPTQEEETPSETEERKPRHIVLEAEDIHPVGGVEEGGASADDDDYKPSFGIPEGGVNTPETEVETELKDPQIFAIIVMGTDDFLWPKVNQTLQGVGLVPSEQGIFVKKDSMGNEIIRVANLMEPGTFPLDQPTNSELKTAGVVLILELPTTVKAPAVMHDMIMMSRKISQRLNGRLYDGERHLLKESDLQAMRDAAVAYESAAI</sequence>
<comment type="similarity">
    <text evidence="8">Belongs to the ZipA family.</text>
</comment>
<dbReference type="AlphaFoldDB" id="A0A410H3K8"/>
<keyword evidence="14" id="KW-1185">Reference proteome</keyword>
<evidence type="ECO:0000256" key="2">
    <source>
        <dbReference type="ARBA" id="ARBA00022519"/>
    </source>
</evidence>
<evidence type="ECO:0000256" key="1">
    <source>
        <dbReference type="ARBA" id="ARBA00022475"/>
    </source>
</evidence>
<dbReference type="GO" id="GO:0032153">
    <property type="term" value="C:cell division site"/>
    <property type="evidence" value="ECO:0007669"/>
    <property type="project" value="TreeGrafter"/>
</dbReference>
<dbReference type="InterPro" id="IPR011919">
    <property type="entry name" value="Cell_div_ZipA"/>
</dbReference>
<dbReference type="KEGG" id="htr:EPV75_06855"/>
<dbReference type="SMART" id="SM00771">
    <property type="entry name" value="ZipA_C"/>
    <property type="match status" value="1"/>
</dbReference>
<dbReference type="GO" id="GO:0005886">
    <property type="term" value="C:plasma membrane"/>
    <property type="evidence" value="ECO:0007669"/>
    <property type="project" value="UniProtKB-SubCell"/>
</dbReference>
<feature type="transmembrane region" description="Helical" evidence="11">
    <location>
        <begin position="6"/>
        <end position="22"/>
    </location>
</feature>
<keyword evidence="5 11" id="KW-1133">Transmembrane helix</keyword>